<evidence type="ECO:0000256" key="1">
    <source>
        <dbReference type="SAM" id="MobiDB-lite"/>
    </source>
</evidence>
<feature type="compositionally biased region" description="Basic residues" evidence="1">
    <location>
        <begin position="248"/>
        <end position="259"/>
    </location>
</feature>
<dbReference type="EMBL" id="JAUKUA010000002">
    <property type="protein sequence ID" value="KAK0725154.1"/>
    <property type="molecule type" value="Genomic_DNA"/>
</dbReference>
<dbReference type="AlphaFoldDB" id="A0AA40B026"/>
<feature type="compositionally biased region" description="Polar residues" evidence="1">
    <location>
        <begin position="81"/>
        <end position="92"/>
    </location>
</feature>
<name>A0AA40B026_9PEZI</name>
<feature type="compositionally biased region" description="Basic and acidic residues" evidence="1">
    <location>
        <begin position="62"/>
        <end position="75"/>
    </location>
</feature>
<organism evidence="2 3">
    <name type="scientific">Lasiosphaeris hirsuta</name>
    <dbReference type="NCBI Taxonomy" id="260670"/>
    <lineage>
        <taxon>Eukaryota</taxon>
        <taxon>Fungi</taxon>
        <taxon>Dikarya</taxon>
        <taxon>Ascomycota</taxon>
        <taxon>Pezizomycotina</taxon>
        <taxon>Sordariomycetes</taxon>
        <taxon>Sordariomycetidae</taxon>
        <taxon>Sordariales</taxon>
        <taxon>Lasiosphaeriaceae</taxon>
        <taxon>Lasiosphaeris</taxon>
    </lineage>
</organism>
<dbReference type="InterPro" id="IPR022190">
    <property type="entry name" value="DUF3716"/>
</dbReference>
<feature type="region of interest" description="Disordered" evidence="1">
    <location>
        <begin position="1"/>
        <end position="102"/>
    </location>
</feature>
<feature type="region of interest" description="Disordered" evidence="1">
    <location>
        <begin position="222"/>
        <end position="306"/>
    </location>
</feature>
<sequence length="345" mass="36455">MADTDQPDQPTAGIDNTSGAVSDTILAATNPDDDLQTPVKPSGDVNTGEGSSSGNRRRSNRLFRDAARAFDDTLGPKKRQQTIAEDSGTSASPAMDKGGRNKVHNNRITWNAAVTAIEREKTDGRLKLSGVLTNLMADQKTFKRNAELRVEANGMPKSINFSRPVNGEATLMQMTGDTVHKLACKKCAGGSGTFKQCITHSTAGRGACANCHMNSMGADCSFRSRETPQKPAPTPVLPVTDTEGHQSPSRKGKGKRNGGGKKTGPSTITGTDIDIRDTSPQATGHSGRTTHSLYNPALPSSQVGTSVTPGIPTEEPINPMEIPVLPPGEVPEIVMSRWLTVAAAE</sequence>
<dbReference type="Proteomes" id="UP001172102">
    <property type="component" value="Unassembled WGS sequence"/>
</dbReference>
<dbReference type="Pfam" id="PF12511">
    <property type="entry name" value="DUF3716"/>
    <property type="match status" value="1"/>
</dbReference>
<keyword evidence="3" id="KW-1185">Reference proteome</keyword>
<protein>
    <submittedName>
        <fullName evidence="2">Uncharacterized protein</fullName>
    </submittedName>
</protein>
<accession>A0AA40B026</accession>
<gene>
    <name evidence="2" type="ORF">B0H67DRAFT_122740</name>
</gene>
<proteinExistence type="predicted"/>
<reference evidence="2" key="1">
    <citation type="submission" date="2023-06" db="EMBL/GenBank/DDBJ databases">
        <title>Genome-scale phylogeny and comparative genomics of the fungal order Sordariales.</title>
        <authorList>
            <consortium name="Lawrence Berkeley National Laboratory"/>
            <person name="Hensen N."/>
            <person name="Bonometti L."/>
            <person name="Westerberg I."/>
            <person name="Brannstrom I.O."/>
            <person name="Guillou S."/>
            <person name="Cros-Aarteil S."/>
            <person name="Calhoun S."/>
            <person name="Haridas S."/>
            <person name="Kuo A."/>
            <person name="Mondo S."/>
            <person name="Pangilinan J."/>
            <person name="Riley R."/>
            <person name="Labutti K."/>
            <person name="Andreopoulos B."/>
            <person name="Lipzen A."/>
            <person name="Chen C."/>
            <person name="Yanf M."/>
            <person name="Daum C."/>
            <person name="Ng V."/>
            <person name="Clum A."/>
            <person name="Steindorff A."/>
            <person name="Ohm R."/>
            <person name="Martin F."/>
            <person name="Silar P."/>
            <person name="Natvig D."/>
            <person name="Lalanne C."/>
            <person name="Gautier V."/>
            <person name="Ament-Velasquez S.L."/>
            <person name="Kruys A."/>
            <person name="Hutchinson M.I."/>
            <person name="Powell A.J."/>
            <person name="Barry K."/>
            <person name="Miller A.N."/>
            <person name="Grigoriev I.V."/>
            <person name="Debuchy R."/>
            <person name="Gladieux P."/>
            <person name="Thoren M.H."/>
            <person name="Johannesson H."/>
        </authorList>
    </citation>
    <scope>NUCLEOTIDE SEQUENCE</scope>
    <source>
        <strain evidence="2">SMH4607-1</strain>
    </source>
</reference>
<evidence type="ECO:0000313" key="2">
    <source>
        <dbReference type="EMBL" id="KAK0725154.1"/>
    </source>
</evidence>
<feature type="compositionally biased region" description="Polar residues" evidence="1">
    <location>
        <begin position="279"/>
        <end position="306"/>
    </location>
</feature>
<comment type="caution">
    <text evidence="2">The sequence shown here is derived from an EMBL/GenBank/DDBJ whole genome shotgun (WGS) entry which is preliminary data.</text>
</comment>
<evidence type="ECO:0000313" key="3">
    <source>
        <dbReference type="Proteomes" id="UP001172102"/>
    </source>
</evidence>